<dbReference type="EMBL" id="NIQC01000005">
    <property type="protein sequence ID" value="OWZ84402.1"/>
    <property type="molecule type" value="Genomic_DNA"/>
</dbReference>
<dbReference type="RefSeq" id="WP_089022976.1">
    <property type="nucleotide sequence ID" value="NZ_NIQC01000005.1"/>
</dbReference>
<dbReference type="InterPro" id="IPR001650">
    <property type="entry name" value="Helicase_C-like"/>
</dbReference>
<dbReference type="PROSITE" id="PS51192">
    <property type="entry name" value="HELICASE_ATP_BIND_1"/>
    <property type="match status" value="1"/>
</dbReference>
<keyword evidence="16" id="KW-1185">Reference proteome</keyword>
<evidence type="ECO:0000256" key="6">
    <source>
        <dbReference type="ARBA" id="ARBA00022840"/>
    </source>
</evidence>
<organism evidence="15 16">
    <name type="scientific">Natranaerobius trueperi</name>
    <dbReference type="NCBI Taxonomy" id="759412"/>
    <lineage>
        <taxon>Bacteria</taxon>
        <taxon>Bacillati</taxon>
        <taxon>Bacillota</taxon>
        <taxon>Clostridia</taxon>
        <taxon>Natranaerobiales</taxon>
        <taxon>Natranaerobiaceae</taxon>
        <taxon>Natranaerobius</taxon>
    </lineage>
</organism>
<gene>
    <name evidence="15" type="ORF">CDO51_03830</name>
</gene>
<evidence type="ECO:0000259" key="12">
    <source>
        <dbReference type="PROSITE" id="PS51192"/>
    </source>
</evidence>
<comment type="similarity">
    <text evidence="7">Belongs to the DEAD box helicase family.</text>
</comment>
<dbReference type="Gene3D" id="3.40.50.300">
    <property type="entry name" value="P-loop containing nucleotide triphosphate hydrolases"/>
    <property type="match status" value="2"/>
</dbReference>
<evidence type="ECO:0000256" key="10">
    <source>
        <dbReference type="PROSITE-ProRule" id="PRU00552"/>
    </source>
</evidence>
<dbReference type="SUPFAM" id="SSF52540">
    <property type="entry name" value="P-loop containing nucleoside triphosphate hydrolases"/>
    <property type="match status" value="1"/>
</dbReference>
<evidence type="ECO:0000259" key="13">
    <source>
        <dbReference type="PROSITE" id="PS51194"/>
    </source>
</evidence>
<keyword evidence="6" id="KW-0067">ATP-binding</keyword>
<dbReference type="GO" id="GO:0016787">
    <property type="term" value="F:hydrolase activity"/>
    <property type="evidence" value="ECO:0007669"/>
    <property type="project" value="UniProtKB-KW"/>
</dbReference>
<dbReference type="GO" id="GO:0033592">
    <property type="term" value="F:RNA strand annealing activity"/>
    <property type="evidence" value="ECO:0007669"/>
    <property type="project" value="TreeGrafter"/>
</dbReference>
<comment type="catalytic activity">
    <reaction evidence="8">
        <text>ATP + H2O = ADP + phosphate + H(+)</text>
        <dbReference type="Rhea" id="RHEA:13065"/>
        <dbReference type="ChEBI" id="CHEBI:15377"/>
        <dbReference type="ChEBI" id="CHEBI:15378"/>
        <dbReference type="ChEBI" id="CHEBI:30616"/>
        <dbReference type="ChEBI" id="CHEBI:43474"/>
        <dbReference type="ChEBI" id="CHEBI:456216"/>
        <dbReference type="EC" id="3.6.4.13"/>
    </reaction>
</comment>
<evidence type="ECO:0000256" key="3">
    <source>
        <dbReference type="ARBA" id="ARBA00022741"/>
    </source>
</evidence>
<dbReference type="FunFam" id="3.40.50.300:FF:000108">
    <property type="entry name" value="ATP-dependent RNA helicase RhlE"/>
    <property type="match status" value="1"/>
</dbReference>
<dbReference type="Proteomes" id="UP000214588">
    <property type="component" value="Unassembled WGS sequence"/>
</dbReference>
<dbReference type="CDD" id="cd18787">
    <property type="entry name" value="SF2_C_DEAD"/>
    <property type="match status" value="1"/>
</dbReference>
<protein>
    <recommendedName>
        <fullName evidence="9">ATP-dependent RNA helicase CshA</fullName>
        <ecNumber evidence="1">3.6.4.13</ecNumber>
    </recommendedName>
</protein>
<evidence type="ECO:0000259" key="14">
    <source>
        <dbReference type="PROSITE" id="PS51195"/>
    </source>
</evidence>
<dbReference type="GO" id="GO:0005829">
    <property type="term" value="C:cytosol"/>
    <property type="evidence" value="ECO:0007669"/>
    <property type="project" value="TreeGrafter"/>
</dbReference>
<dbReference type="OrthoDB" id="9805696at2"/>
<dbReference type="InterPro" id="IPR014014">
    <property type="entry name" value="RNA_helicase_DEAD_Q_motif"/>
</dbReference>
<dbReference type="PANTHER" id="PTHR47963">
    <property type="entry name" value="DEAD-BOX ATP-DEPENDENT RNA HELICASE 47, MITOCHONDRIAL"/>
    <property type="match status" value="1"/>
</dbReference>
<feature type="domain" description="DEAD-box RNA helicase Q" evidence="14">
    <location>
        <begin position="2"/>
        <end position="30"/>
    </location>
</feature>
<dbReference type="EC" id="3.6.4.13" evidence="1"/>
<accession>A0A226C022</accession>
<evidence type="ECO:0000256" key="5">
    <source>
        <dbReference type="ARBA" id="ARBA00022806"/>
    </source>
</evidence>
<dbReference type="GO" id="GO:0009409">
    <property type="term" value="P:response to cold"/>
    <property type="evidence" value="ECO:0007669"/>
    <property type="project" value="TreeGrafter"/>
</dbReference>
<dbReference type="GO" id="GO:0005524">
    <property type="term" value="F:ATP binding"/>
    <property type="evidence" value="ECO:0007669"/>
    <property type="project" value="UniProtKB-KW"/>
</dbReference>
<keyword evidence="4" id="KW-0378">Hydrolase</keyword>
<proteinExistence type="inferred from homology"/>
<evidence type="ECO:0000313" key="15">
    <source>
        <dbReference type="EMBL" id="OWZ84402.1"/>
    </source>
</evidence>
<dbReference type="InterPro" id="IPR027417">
    <property type="entry name" value="P-loop_NTPase"/>
</dbReference>
<dbReference type="InterPro" id="IPR044742">
    <property type="entry name" value="DEAD/DEAH_RhlB"/>
</dbReference>
<feature type="domain" description="Helicase ATP-binding" evidence="12">
    <location>
        <begin position="33"/>
        <end position="204"/>
    </location>
</feature>
<dbReference type="Pfam" id="PF00271">
    <property type="entry name" value="Helicase_C"/>
    <property type="match status" value="1"/>
</dbReference>
<dbReference type="InterPro" id="IPR050547">
    <property type="entry name" value="DEAD_box_RNA_helicases"/>
</dbReference>
<keyword evidence="2" id="KW-0963">Cytoplasm</keyword>
<dbReference type="SMART" id="SM00487">
    <property type="entry name" value="DEXDc"/>
    <property type="match status" value="1"/>
</dbReference>
<feature type="short sequence motif" description="Q motif" evidence="10">
    <location>
        <begin position="2"/>
        <end position="30"/>
    </location>
</feature>
<dbReference type="GO" id="GO:0005840">
    <property type="term" value="C:ribosome"/>
    <property type="evidence" value="ECO:0007669"/>
    <property type="project" value="TreeGrafter"/>
</dbReference>
<feature type="region of interest" description="Disordered" evidence="11">
    <location>
        <begin position="433"/>
        <end position="477"/>
    </location>
</feature>
<feature type="domain" description="Helicase C-terminal" evidence="13">
    <location>
        <begin position="215"/>
        <end position="377"/>
    </location>
</feature>
<reference evidence="15 16" key="1">
    <citation type="submission" date="2017-06" db="EMBL/GenBank/DDBJ databases">
        <title>Draft Genome Sequence of Natranaerobius trueperi halophilic, alkalithermophilic bacteria from soda lakes.</title>
        <authorList>
            <person name="Zhao B."/>
        </authorList>
    </citation>
    <scope>NUCLEOTIDE SEQUENCE [LARGE SCALE GENOMIC DNA]</scope>
    <source>
        <strain evidence="15 16">DSM 18760</strain>
    </source>
</reference>
<evidence type="ECO:0000313" key="16">
    <source>
        <dbReference type="Proteomes" id="UP000214588"/>
    </source>
</evidence>
<dbReference type="CDD" id="cd00268">
    <property type="entry name" value="DEADc"/>
    <property type="match status" value="1"/>
</dbReference>
<dbReference type="PANTHER" id="PTHR47963:SF5">
    <property type="entry name" value="DEAD-BOX ATP-DEPENDENT RNA HELICASE CSHA"/>
    <property type="match status" value="1"/>
</dbReference>
<evidence type="ECO:0000256" key="2">
    <source>
        <dbReference type="ARBA" id="ARBA00022490"/>
    </source>
</evidence>
<feature type="compositionally biased region" description="Basic residues" evidence="11">
    <location>
        <begin position="443"/>
        <end position="461"/>
    </location>
</feature>
<keyword evidence="3" id="KW-0547">Nucleotide-binding</keyword>
<comment type="caution">
    <text evidence="15">The sequence shown here is derived from an EMBL/GenBank/DDBJ whole genome shotgun (WGS) entry which is preliminary data.</text>
</comment>
<evidence type="ECO:0000256" key="8">
    <source>
        <dbReference type="ARBA" id="ARBA00047984"/>
    </source>
</evidence>
<dbReference type="AlphaFoldDB" id="A0A226C022"/>
<dbReference type="GO" id="GO:0003724">
    <property type="term" value="F:RNA helicase activity"/>
    <property type="evidence" value="ECO:0007669"/>
    <property type="project" value="UniProtKB-EC"/>
</dbReference>
<name>A0A226C022_9FIRM</name>
<evidence type="ECO:0000256" key="7">
    <source>
        <dbReference type="ARBA" id="ARBA00038437"/>
    </source>
</evidence>
<keyword evidence="5 15" id="KW-0347">Helicase</keyword>
<dbReference type="PROSITE" id="PS51195">
    <property type="entry name" value="Q_MOTIF"/>
    <property type="match status" value="1"/>
</dbReference>
<dbReference type="InterPro" id="IPR011545">
    <property type="entry name" value="DEAD/DEAH_box_helicase_dom"/>
</dbReference>
<dbReference type="PROSITE" id="PS51194">
    <property type="entry name" value="HELICASE_CTER"/>
    <property type="match status" value="1"/>
</dbReference>
<dbReference type="SMART" id="SM00490">
    <property type="entry name" value="HELICc"/>
    <property type="match status" value="1"/>
</dbReference>
<evidence type="ECO:0000256" key="9">
    <source>
        <dbReference type="ARBA" id="ARBA00067932"/>
    </source>
</evidence>
<dbReference type="Pfam" id="PF00270">
    <property type="entry name" value="DEAD"/>
    <property type="match status" value="1"/>
</dbReference>
<dbReference type="InterPro" id="IPR014001">
    <property type="entry name" value="Helicase_ATP-bd"/>
</dbReference>
<evidence type="ECO:0000256" key="11">
    <source>
        <dbReference type="SAM" id="MobiDB-lite"/>
    </source>
</evidence>
<evidence type="ECO:0000256" key="1">
    <source>
        <dbReference type="ARBA" id="ARBA00012552"/>
    </source>
</evidence>
<sequence>MTKFNDLGLSQSVIKATSNMGFEETTPIQEHTIPLVMKGQDIIGQAQTGTGKTAAFGIPLVEKITEEKSKQTKGLVVTPTRELAIQVAEEINNLGQFKGIRSLPVYGGQSIDRQIKALKKRPQIIVGTPGRLMDHMRRKTIRLEELEMVTLDEADEMLNMGFIEDIETILASTPETRQTLMFSATMPDRIKRLAEKFMKSPEVVRTKTKDLTVPSIDQSYIEVQERDKFNVFCRLVDIQSPEKSIVFGRTKRRVDELSKALNTRGYSADGIHGDMSQAKRDSVIRNFRKGNTEMLVATDVASRGLDVTGVTHIYNFDIPQDTDSYVHRIGRTGRAGESGEAVTMITPREQGQLNLIERVIKRKIPKKPTPTMGEVLEGKQQKAIQKLLSSVNHKETLQHQKLAEELLTENDSISLVAGALRLLTEEAEDTDVKLTEEAPVVKGKPKRKKTNKNNRPGKKFSNKGNYSKQSGGRGKKK</sequence>
<evidence type="ECO:0000256" key="4">
    <source>
        <dbReference type="ARBA" id="ARBA00022801"/>
    </source>
</evidence>